<feature type="transmembrane region" description="Helical" evidence="1">
    <location>
        <begin position="264"/>
        <end position="281"/>
    </location>
</feature>
<feature type="transmembrane region" description="Helical" evidence="1">
    <location>
        <begin position="43"/>
        <end position="60"/>
    </location>
</feature>
<dbReference type="InterPro" id="IPR002656">
    <property type="entry name" value="Acyl_transf_3_dom"/>
</dbReference>
<evidence type="ECO:0000259" key="2">
    <source>
        <dbReference type="PROSITE" id="PS50042"/>
    </source>
</evidence>
<organism evidence="3 4">
    <name type="scientific">Chryseobacterium taihuense</name>
    <dbReference type="NCBI Taxonomy" id="1141221"/>
    <lineage>
        <taxon>Bacteria</taxon>
        <taxon>Pseudomonadati</taxon>
        <taxon>Bacteroidota</taxon>
        <taxon>Flavobacteriia</taxon>
        <taxon>Flavobacteriales</taxon>
        <taxon>Weeksellaceae</taxon>
        <taxon>Chryseobacterium group</taxon>
        <taxon>Chryseobacterium</taxon>
    </lineage>
</organism>
<dbReference type="Pfam" id="PF01757">
    <property type="entry name" value="Acyl_transf_3"/>
    <property type="match status" value="1"/>
</dbReference>
<feature type="transmembrane region" description="Helical" evidence="1">
    <location>
        <begin position="239"/>
        <end position="257"/>
    </location>
</feature>
<keyword evidence="1" id="KW-0812">Transmembrane</keyword>
<dbReference type="InterPro" id="IPR050879">
    <property type="entry name" value="Acyltransferase_3"/>
</dbReference>
<dbReference type="RefSeq" id="WP_089743628.1">
    <property type="nucleotide sequence ID" value="NZ_FNHD01000007.1"/>
</dbReference>
<accession>A0ABY0QTL2</accession>
<dbReference type="PANTHER" id="PTHR23028">
    <property type="entry name" value="ACETYLTRANSFERASE"/>
    <property type="match status" value="1"/>
</dbReference>
<evidence type="ECO:0000313" key="3">
    <source>
        <dbReference type="EMBL" id="SDL86001.1"/>
    </source>
</evidence>
<name>A0ABY0QTL2_9FLAO</name>
<dbReference type="EMBL" id="FNHD01000007">
    <property type="protein sequence ID" value="SDL86001.1"/>
    <property type="molecule type" value="Genomic_DNA"/>
</dbReference>
<dbReference type="InterPro" id="IPR000595">
    <property type="entry name" value="cNMP-bd_dom"/>
</dbReference>
<feature type="transmembrane region" description="Helical" evidence="1">
    <location>
        <begin position="88"/>
        <end position="107"/>
    </location>
</feature>
<keyword evidence="3" id="KW-0808">Transferase</keyword>
<feature type="transmembrane region" description="Helical" evidence="1">
    <location>
        <begin position="159"/>
        <end position="179"/>
    </location>
</feature>
<keyword evidence="1" id="KW-1133">Transmembrane helix</keyword>
<evidence type="ECO:0000256" key="1">
    <source>
        <dbReference type="SAM" id="Phobius"/>
    </source>
</evidence>
<proteinExistence type="predicted"/>
<sequence>MKLNNLQILRGISALMVCCFHFRGDLNISTFEAGDLLFRKGSIGVPIFFVISGFIMAFTTEKLDTDKQNYFSNITLFFKKRIIRIVPLYYLLTFGWIILGGGITLYFSDQLLLSRLIHSLLFIQHKNQPPVLYLGWSLNYEMFFFVIFGVSLLFRRKRYLFLILFFIFSYTAGSFIIIENPFWKMMTNSLNVYFVMGVVLNLFLKRMKLPYQLSLIISVILILIFSAQFFNLFHIKNHLLLLLVVSGFVFSFLLLDYRLKIKGNYFLILLGDISYSLYLSHPFVDILFRRFKVEDFYRVPFFIFKIFVAIGVAVFLYHFIEKKITNYLKLKLKI</sequence>
<feature type="transmembrane region" description="Helical" evidence="1">
    <location>
        <begin position="211"/>
        <end position="233"/>
    </location>
</feature>
<feature type="transmembrane region" description="Helical" evidence="1">
    <location>
        <begin position="301"/>
        <end position="320"/>
    </location>
</feature>
<evidence type="ECO:0000313" key="4">
    <source>
        <dbReference type="Proteomes" id="UP000199242"/>
    </source>
</evidence>
<keyword evidence="1" id="KW-0472">Membrane</keyword>
<reference evidence="3 4" key="1">
    <citation type="submission" date="2016-10" db="EMBL/GenBank/DDBJ databases">
        <authorList>
            <person name="Varghese N."/>
            <person name="Submissions S."/>
        </authorList>
    </citation>
    <scope>NUCLEOTIDE SEQUENCE [LARGE SCALE GENOMIC DNA]</scope>
    <source>
        <strain evidence="3 4">CGMCC 1.10941</strain>
    </source>
</reference>
<dbReference type="GO" id="GO:0016746">
    <property type="term" value="F:acyltransferase activity"/>
    <property type="evidence" value="ECO:0007669"/>
    <property type="project" value="UniProtKB-KW"/>
</dbReference>
<dbReference type="PANTHER" id="PTHR23028:SF53">
    <property type="entry name" value="ACYL_TRANSF_3 DOMAIN-CONTAINING PROTEIN"/>
    <property type="match status" value="1"/>
</dbReference>
<dbReference type="Proteomes" id="UP000199242">
    <property type="component" value="Unassembled WGS sequence"/>
</dbReference>
<feature type="domain" description="Cyclic nucleotide-binding" evidence="2">
    <location>
        <begin position="26"/>
        <end position="78"/>
    </location>
</feature>
<gene>
    <name evidence="3" type="ORF">SAMN05216273_107150</name>
</gene>
<protein>
    <submittedName>
        <fullName evidence="3">Peptidoglycan/LPS O-acetylase OafA/YrhL, contains acyltransferase and SGNH-hydrolase domains</fullName>
    </submittedName>
</protein>
<feature type="transmembrane region" description="Helical" evidence="1">
    <location>
        <begin position="131"/>
        <end position="154"/>
    </location>
</feature>
<keyword evidence="4" id="KW-1185">Reference proteome</keyword>
<keyword evidence="3" id="KW-0012">Acyltransferase</keyword>
<feature type="transmembrane region" description="Helical" evidence="1">
    <location>
        <begin position="185"/>
        <end position="204"/>
    </location>
</feature>
<dbReference type="PROSITE" id="PS50042">
    <property type="entry name" value="CNMP_BINDING_3"/>
    <property type="match status" value="1"/>
</dbReference>
<comment type="caution">
    <text evidence="3">The sequence shown here is derived from an EMBL/GenBank/DDBJ whole genome shotgun (WGS) entry which is preliminary data.</text>
</comment>